<feature type="region of interest" description="Disordered" evidence="3">
    <location>
        <begin position="248"/>
        <end position="268"/>
    </location>
</feature>
<protein>
    <submittedName>
        <fullName evidence="5">Phospholipid/glycerol acyltransferase</fullName>
    </submittedName>
</protein>
<dbReference type="KEGG" id="srt:Srot_1068"/>
<keyword evidence="6" id="KW-1185">Reference proteome</keyword>
<accession>D6ZF17</accession>
<reference evidence="5 6" key="1">
    <citation type="journal article" date="2010" name="Stand. Genomic Sci.">
        <title>Complete genome sequence of Segniliparus rotundus type strain (CDC 1076).</title>
        <authorList>
            <person name="Sikorski J."/>
            <person name="Lapidus A."/>
            <person name="Copeland A."/>
            <person name="Misra M."/>
            <person name="Glavina Del Rio T."/>
            <person name="Nolan M."/>
            <person name="Lucas S."/>
            <person name="Chen F."/>
            <person name="Tice H."/>
            <person name="Cheng J.F."/>
            <person name="Jando M."/>
            <person name="Schneider S."/>
            <person name="Bruce D."/>
            <person name="Goodwin L."/>
            <person name="Pitluck S."/>
            <person name="Liolios K."/>
            <person name="Mikhailova N."/>
            <person name="Pati A."/>
            <person name="Ivanova N."/>
            <person name="Mavromatis K."/>
            <person name="Chen A."/>
            <person name="Palaniappan K."/>
            <person name="Chertkov O."/>
            <person name="Land M."/>
            <person name="Hauser L."/>
            <person name="Chang Y.J."/>
            <person name="Jeffries C.D."/>
            <person name="Brettin T."/>
            <person name="Detter J.C."/>
            <person name="Han C."/>
            <person name="Rohde M."/>
            <person name="Goker M."/>
            <person name="Bristow J."/>
            <person name="Eisen J.A."/>
            <person name="Markowitz V."/>
            <person name="Hugenholtz P."/>
            <person name="Kyrpides N.C."/>
            <person name="Klenk H.P."/>
        </authorList>
    </citation>
    <scope>NUCLEOTIDE SEQUENCE [LARGE SCALE GENOMIC DNA]</scope>
    <source>
        <strain evidence="6">ATCC BAA-972 / CDC 1076 / CIP 108378 / DSM 44985 / JCM 13578</strain>
    </source>
</reference>
<dbReference type="EMBL" id="CP001958">
    <property type="protein sequence ID" value="ADG97541.1"/>
    <property type="molecule type" value="Genomic_DNA"/>
</dbReference>
<keyword evidence="1 5" id="KW-0808">Transferase</keyword>
<dbReference type="STRING" id="640132.Srot_1068"/>
<dbReference type="CDD" id="cd07989">
    <property type="entry name" value="LPLAT_AGPAT-like"/>
    <property type="match status" value="1"/>
</dbReference>
<evidence type="ECO:0000313" key="6">
    <source>
        <dbReference type="Proteomes" id="UP000002247"/>
    </source>
</evidence>
<feature type="domain" description="Phospholipid/glycerol acyltransferase" evidence="4">
    <location>
        <begin position="65"/>
        <end position="184"/>
    </location>
</feature>
<dbReference type="eggNOG" id="COG0204">
    <property type="taxonomic scope" value="Bacteria"/>
</dbReference>
<gene>
    <name evidence="5" type="ordered locus">Srot_1068</name>
</gene>
<dbReference type="PANTHER" id="PTHR10434">
    <property type="entry name" value="1-ACYL-SN-GLYCEROL-3-PHOSPHATE ACYLTRANSFERASE"/>
    <property type="match status" value="1"/>
</dbReference>
<evidence type="ECO:0000313" key="5">
    <source>
        <dbReference type="EMBL" id="ADG97541.1"/>
    </source>
</evidence>
<dbReference type="AlphaFoldDB" id="D6ZF17"/>
<dbReference type="SUPFAM" id="SSF69593">
    <property type="entry name" value="Glycerol-3-phosphate (1)-acyltransferase"/>
    <property type="match status" value="1"/>
</dbReference>
<dbReference type="InterPro" id="IPR002123">
    <property type="entry name" value="Plipid/glycerol_acylTrfase"/>
</dbReference>
<dbReference type="Pfam" id="PF01553">
    <property type="entry name" value="Acyltransferase"/>
    <property type="match status" value="1"/>
</dbReference>
<evidence type="ECO:0000256" key="2">
    <source>
        <dbReference type="ARBA" id="ARBA00023315"/>
    </source>
</evidence>
<name>D6ZF17_SEGRD</name>
<keyword evidence="2 5" id="KW-0012">Acyltransferase</keyword>
<sequence length="268" mass="28928">MVFVATSTSSNPAANQPVHKALTKDYTGRTLWYRAFKYVFIGPLLQVLCPSTVEGAENIPSSGAALIAYNHLSATDWLFVPLAVPRKVTHVAKSEYFTGTGFKGAFQRWFFSSAGQVPLDRSGGDASRAALESLKKVLAKGNLAAIFPEGTRSPDGRLYKGKTGVARIALESKVPVIPVGVIGTDKVLAPDSAKFHPHPVTVRIGKPLDFSRFYDFVGNHYVERSIADEIMYEIMRLSGQEYVDEYASRKKKGRGASGSGPATAPSAA</sequence>
<evidence type="ECO:0000259" key="4">
    <source>
        <dbReference type="SMART" id="SM00563"/>
    </source>
</evidence>
<dbReference type="GO" id="GO:0003841">
    <property type="term" value="F:1-acylglycerol-3-phosphate O-acyltransferase activity"/>
    <property type="evidence" value="ECO:0007669"/>
    <property type="project" value="TreeGrafter"/>
</dbReference>
<dbReference type="HOGENOM" id="CLU_027938_4_0_11"/>
<feature type="compositionally biased region" description="Low complexity" evidence="3">
    <location>
        <begin position="259"/>
        <end position="268"/>
    </location>
</feature>
<dbReference type="GO" id="GO:0006654">
    <property type="term" value="P:phosphatidic acid biosynthetic process"/>
    <property type="evidence" value="ECO:0007669"/>
    <property type="project" value="TreeGrafter"/>
</dbReference>
<dbReference type="SMART" id="SM00563">
    <property type="entry name" value="PlsC"/>
    <property type="match status" value="1"/>
</dbReference>
<organism evidence="5 6">
    <name type="scientific">Segniliparus rotundus (strain ATCC BAA-972 / CDC 1076 / CIP 108378 / DSM 44985 / JCM 13578)</name>
    <dbReference type="NCBI Taxonomy" id="640132"/>
    <lineage>
        <taxon>Bacteria</taxon>
        <taxon>Bacillati</taxon>
        <taxon>Actinomycetota</taxon>
        <taxon>Actinomycetes</taxon>
        <taxon>Mycobacteriales</taxon>
        <taxon>Segniliparaceae</taxon>
        <taxon>Segniliparus</taxon>
    </lineage>
</organism>
<dbReference type="Proteomes" id="UP000002247">
    <property type="component" value="Chromosome"/>
</dbReference>
<evidence type="ECO:0000256" key="1">
    <source>
        <dbReference type="ARBA" id="ARBA00022679"/>
    </source>
</evidence>
<dbReference type="PANTHER" id="PTHR10434:SF11">
    <property type="entry name" value="1-ACYL-SN-GLYCEROL-3-PHOSPHATE ACYLTRANSFERASE"/>
    <property type="match status" value="1"/>
</dbReference>
<proteinExistence type="predicted"/>
<evidence type="ECO:0000256" key="3">
    <source>
        <dbReference type="SAM" id="MobiDB-lite"/>
    </source>
</evidence>
<dbReference type="GO" id="GO:0005886">
    <property type="term" value="C:plasma membrane"/>
    <property type="evidence" value="ECO:0007669"/>
    <property type="project" value="TreeGrafter"/>
</dbReference>